<evidence type="ECO:0000259" key="1">
    <source>
        <dbReference type="PROSITE" id="PS50222"/>
    </source>
</evidence>
<reference evidence="2" key="1">
    <citation type="submission" date="2024-06" db="EMBL/GenBank/DDBJ databases">
        <authorList>
            <person name="Liu X."/>
            <person name="Lenzi L."/>
            <person name="Haldenby T S."/>
            <person name="Uol C."/>
        </authorList>
    </citation>
    <scope>NUCLEOTIDE SEQUENCE</scope>
</reference>
<comment type="caution">
    <text evidence="2">The sequence shown here is derived from an EMBL/GenBank/DDBJ whole genome shotgun (WGS) entry which is preliminary data.</text>
</comment>
<dbReference type="Gene3D" id="1.10.238.10">
    <property type="entry name" value="EF-hand"/>
    <property type="match status" value="1"/>
</dbReference>
<dbReference type="SUPFAM" id="SSF47473">
    <property type="entry name" value="EF-hand"/>
    <property type="match status" value="1"/>
</dbReference>
<name>A0AAV2TQ97_CALDB</name>
<dbReference type="Pfam" id="PF13499">
    <property type="entry name" value="EF-hand_7"/>
    <property type="match status" value="1"/>
</dbReference>
<dbReference type="InterPro" id="IPR011992">
    <property type="entry name" value="EF-hand-dom_pair"/>
</dbReference>
<feature type="domain" description="EF-hand" evidence="1">
    <location>
        <begin position="51"/>
        <end position="86"/>
    </location>
</feature>
<protein>
    <recommendedName>
        <fullName evidence="1">EF-hand domain-containing protein</fullName>
    </recommendedName>
</protein>
<dbReference type="Proteomes" id="UP001497525">
    <property type="component" value="Unassembled WGS sequence"/>
</dbReference>
<dbReference type="AlphaFoldDB" id="A0AAV2TQ97"/>
<evidence type="ECO:0000313" key="3">
    <source>
        <dbReference type="Proteomes" id="UP001497525"/>
    </source>
</evidence>
<organism evidence="2 3">
    <name type="scientific">Calicophoron daubneyi</name>
    <name type="common">Rumen fluke</name>
    <name type="synonym">Paramphistomum daubneyi</name>
    <dbReference type="NCBI Taxonomy" id="300641"/>
    <lineage>
        <taxon>Eukaryota</taxon>
        <taxon>Metazoa</taxon>
        <taxon>Spiralia</taxon>
        <taxon>Lophotrochozoa</taxon>
        <taxon>Platyhelminthes</taxon>
        <taxon>Trematoda</taxon>
        <taxon>Digenea</taxon>
        <taxon>Plagiorchiida</taxon>
        <taxon>Pronocephalata</taxon>
        <taxon>Paramphistomoidea</taxon>
        <taxon>Paramphistomidae</taxon>
        <taxon>Calicophoron</taxon>
    </lineage>
</organism>
<dbReference type="GO" id="GO:0005509">
    <property type="term" value="F:calcium ion binding"/>
    <property type="evidence" value="ECO:0007669"/>
    <property type="project" value="InterPro"/>
</dbReference>
<feature type="domain" description="EF-hand" evidence="1">
    <location>
        <begin position="14"/>
        <end position="49"/>
    </location>
</feature>
<gene>
    <name evidence="2" type="ORF">CDAUBV1_LOCUS14707</name>
</gene>
<proteinExistence type="predicted"/>
<accession>A0AAV2TQ97</accession>
<sequence length="86" mass="9645">MTSKHACLLHTSRGETESIKAFFKGLDIDEDAKVTPEELRTKITDAESDLVTLEKLEAFIGIIEPDEDGFISVKEFIDYIALPDQD</sequence>
<dbReference type="EMBL" id="CAXLJL010000612">
    <property type="protein sequence ID" value="CAL5139587.1"/>
    <property type="molecule type" value="Genomic_DNA"/>
</dbReference>
<dbReference type="InterPro" id="IPR002048">
    <property type="entry name" value="EF_hand_dom"/>
</dbReference>
<evidence type="ECO:0000313" key="2">
    <source>
        <dbReference type="EMBL" id="CAL5139587.1"/>
    </source>
</evidence>
<dbReference type="PROSITE" id="PS50222">
    <property type="entry name" value="EF_HAND_2"/>
    <property type="match status" value="2"/>
</dbReference>